<accession>A0A5E6M9V8</accession>
<evidence type="ECO:0000313" key="13">
    <source>
        <dbReference type="Proteomes" id="UP000381693"/>
    </source>
</evidence>
<feature type="transmembrane region" description="Helical" evidence="9">
    <location>
        <begin position="94"/>
        <end position="116"/>
    </location>
</feature>
<dbReference type="GO" id="GO:0140359">
    <property type="term" value="F:ABC-type transporter activity"/>
    <property type="evidence" value="ECO:0007669"/>
    <property type="project" value="InterPro"/>
</dbReference>
<evidence type="ECO:0000256" key="5">
    <source>
        <dbReference type="ARBA" id="ARBA00022741"/>
    </source>
</evidence>
<keyword evidence="2" id="KW-0813">Transport</keyword>
<dbReference type="GO" id="GO:0005524">
    <property type="term" value="F:ATP binding"/>
    <property type="evidence" value="ECO:0007669"/>
    <property type="project" value="UniProtKB-KW"/>
</dbReference>
<dbReference type="EMBL" id="CABFUZ020000097">
    <property type="protein sequence ID" value="VVM05749.1"/>
    <property type="molecule type" value="Genomic_DNA"/>
</dbReference>
<keyword evidence="3" id="KW-1003">Cell membrane</keyword>
<evidence type="ECO:0000313" key="12">
    <source>
        <dbReference type="EMBL" id="VVM05749.1"/>
    </source>
</evidence>
<dbReference type="InterPro" id="IPR036640">
    <property type="entry name" value="ABC1_TM_sf"/>
</dbReference>
<dbReference type="GO" id="GO:0016887">
    <property type="term" value="F:ATP hydrolysis activity"/>
    <property type="evidence" value="ECO:0007669"/>
    <property type="project" value="InterPro"/>
</dbReference>
<feature type="domain" description="ABC transporter" evidence="10">
    <location>
        <begin position="375"/>
        <end position="609"/>
    </location>
</feature>
<dbReference type="SMART" id="SM00382">
    <property type="entry name" value="AAA"/>
    <property type="match status" value="1"/>
</dbReference>
<gene>
    <name evidence="12" type="ORF">MAMC_00764</name>
</gene>
<proteinExistence type="predicted"/>
<dbReference type="InterPro" id="IPR011527">
    <property type="entry name" value="ABC1_TM_dom"/>
</dbReference>
<keyword evidence="5" id="KW-0547">Nucleotide-binding</keyword>
<dbReference type="Pfam" id="PF00664">
    <property type="entry name" value="ABC_membrane"/>
    <property type="match status" value="1"/>
</dbReference>
<feature type="transmembrane region" description="Helical" evidence="9">
    <location>
        <begin position="197"/>
        <end position="218"/>
    </location>
</feature>
<dbReference type="InterPro" id="IPR003593">
    <property type="entry name" value="AAA+_ATPase"/>
</dbReference>
<dbReference type="SUPFAM" id="SSF52540">
    <property type="entry name" value="P-loop containing nucleoside triphosphate hydrolases"/>
    <property type="match status" value="1"/>
</dbReference>
<dbReference type="SUPFAM" id="SSF90123">
    <property type="entry name" value="ABC transporter transmembrane region"/>
    <property type="match status" value="1"/>
</dbReference>
<name>A0A5E6M9V8_9BACT</name>
<keyword evidence="4 9" id="KW-0812">Transmembrane</keyword>
<dbReference type="InterPro" id="IPR003439">
    <property type="entry name" value="ABC_transporter-like_ATP-bd"/>
</dbReference>
<evidence type="ECO:0000256" key="3">
    <source>
        <dbReference type="ARBA" id="ARBA00022475"/>
    </source>
</evidence>
<dbReference type="InterPro" id="IPR027417">
    <property type="entry name" value="P-loop_NTPase"/>
</dbReference>
<keyword evidence="13" id="KW-1185">Reference proteome</keyword>
<dbReference type="PANTHER" id="PTHR24221">
    <property type="entry name" value="ATP-BINDING CASSETTE SUB-FAMILY B"/>
    <property type="match status" value="1"/>
</dbReference>
<evidence type="ECO:0000256" key="4">
    <source>
        <dbReference type="ARBA" id="ARBA00022692"/>
    </source>
</evidence>
<comment type="subcellular location">
    <subcellularLocation>
        <location evidence="1">Cell membrane</location>
        <topology evidence="1">Multi-pass membrane protein</topology>
    </subcellularLocation>
</comment>
<feature type="transmembrane region" description="Helical" evidence="9">
    <location>
        <begin position="173"/>
        <end position="191"/>
    </location>
</feature>
<dbReference type="InterPro" id="IPR017871">
    <property type="entry name" value="ABC_transporter-like_CS"/>
</dbReference>
<evidence type="ECO:0000256" key="9">
    <source>
        <dbReference type="SAM" id="Phobius"/>
    </source>
</evidence>
<dbReference type="AlphaFoldDB" id="A0A5E6M9V8"/>
<evidence type="ECO:0000256" key="2">
    <source>
        <dbReference type="ARBA" id="ARBA00022448"/>
    </source>
</evidence>
<dbReference type="Proteomes" id="UP000381693">
    <property type="component" value="Unassembled WGS sequence"/>
</dbReference>
<dbReference type="Gene3D" id="3.40.50.300">
    <property type="entry name" value="P-loop containing nucleotide triphosphate hydrolases"/>
    <property type="match status" value="1"/>
</dbReference>
<dbReference type="Gene3D" id="1.20.1560.10">
    <property type="entry name" value="ABC transporter type 1, transmembrane domain"/>
    <property type="match status" value="1"/>
</dbReference>
<protein>
    <submittedName>
        <fullName evidence="12">Multidrug export ATP-binding/permease protein</fullName>
        <ecNumber evidence="12">3.6.3.-</ecNumber>
    </submittedName>
</protein>
<evidence type="ECO:0000256" key="7">
    <source>
        <dbReference type="ARBA" id="ARBA00022989"/>
    </source>
</evidence>
<evidence type="ECO:0000256" key="1">
    <source>
        <dbReference type="ARBA" id="ARBA00004651"/>
    </source>
</evidence>
<comment type="caution">
    <text evidence="12">The sequence shown here is derived from an EMBL/GenBank/DDBJ whole genome shotgun (WGS) entry which is preliminary data.</text>
</comment>
<feature type="domain" description="ABC transmembrane type-1" evidence="11">
    <location>
        <begin position="47"/>
        <end position="333"/>
    </location>
</feature>
<dbReference type="PANTHER" id="PTHR24221:SF654">
    <property type="entry name" value="ATP-BINDING CASSETTE SUB-FAMILY B MEMBER 6"/>
    <property type="match status" value="1"/>
</dbReference>
<dbReference type="InterPro" id="IPR039421">
    <property type="entry name" value="Type_1_exporter"/>
</dbReference>
<keyword evidence="6 12" id="KW-0067">ATP-binding</keyword>
<keyword evidence="12" id="KW-0378">Hydrolase</keyword>
<organism evidence="12 13">
    <name type="scientific">Methylacidimicrobium cyclopophantes</name>
    <dbReference type="NCBI Taxonomy" id="1041766"/>
    <lineage>
        <taxon>Bacteria</taxon>
        <taxon>Pseudomonadati</taxon>
        <taxon>Verrucomicrobiota</taxon>
        <taxon>Methylacidimicrobium</taxon>
    </lineage>
</organism>
<dbReference type="PROSITE" id="PS00211">
    <property type="entry name" value="ABC_TRANSPORTER_1"/>
    <property type="match status" value="1"/>
</dbReference>
<reference evidence="12" key="1">
    <citation type="submission" date="2019-09" db="EMBL/GenBank/DDBJ databases">
        <authorList>
            <person name="Cremers G."/>
        </authorList>
    </citation>
    <scope>NUCLEOTIDE SEQUENCE [LARGE SCALE GENOMIC DNA]</scope>
    <source>
        <strain evidence="12">3B</strain>
    </source>
</reference>
<dbReference type="FunFam" id="3.40.50.300:FF:000221">
    <property type="entry name" value="Multidrug ABC transporter ATP-binding protein"/>
    <property type="match status" value="1"/>
</dbReference>
<feature type="transmembrane region" description="Helical" evidence="9">
    <location>
        <begin position="276"/>
        <end position="300"/>
    </location>
</feature>
<evidence type="ECO:0000259" key="10">
    <source>
        <dbReference type="PROSITE" id="PS50893"/>
    </source>
</evidence>
<dbReference type="Pfam" id="PF00005">
    <property type="entry name" value="ABC_tran"/>
    <property type="match status" value="1"/>
</dbReference>
<keyword evidence="7 9" id="KW-1133">Transmembrane helix</keyword>
<keyword evidence="8 9" id="KW-0472">Membrane</keyword>
<dbReference type="EC" id="3.6.3.-" evidence="12"/>
<dbReference type="RefSeq" id="WP_178087658.1">
    <property type="nucleotide sequence ID" value="NZ_CABFUZ020000097.1"/>
</dbReference>
<sequence length="615" mass="67621">MSRKAKIGDAAANRRTRLGDPLGTRNSPWTVYRDALRFFSEVSGAALFASLLLLLTVAASLLRPWPVQWLIDNVLLSPHAPLRFLGKPLSLSEAAFGAASALVGFSLLHGGLNLWANSLLYRIGLRALVSLRTELFDCLQNLPLSYHRGHLTADSSYRVAYDAQAIQTVLQKGLGSVLGSSATLIGAAVVLFRMNPLLAACSLGILPFLWIVIIHFAGRIRKESGEVQEKESLLLAQVSEGLSNVQLLQAYGREEESLSSFRRHAEKSGQANLRFLWTNSLSALAATAITALGSALVLFVGAQQAAVGRLTVGELWIFLSYLALLYHPLEQLSYTAWALEDAAARLGRVFEVLRVADAIPDPPGAKLFPRTRGEISFDHVSFFYDARRPILRNLSLHVAPGQRIAIVGPTGSGKSTFLSLLPRFFEPSDGAIRIDGIDIRTVTKRSLREQMAIVLQDTMIFQGTVLENIALGRASASFPEIEKAAQAARADEFIERLPQKYETRIGEHGLTLSGGQRQRIGIARAFLRQAPILLLDEPTGSLDPAVEADIIQSLRLLFSRRTTLLVTHRLHLACEMDWIYVLNEGRFAESGRHRDLLAQHGLYRRLWEAQNSGGT</sequence>
<dbReference type="GO" id="GO:0005886">
    <property type="term" value="C:plasma membrane"/>
    <property type="evidence" value="ECO:0007669"/>
    <property type="project" value="UniProtKB-SubCell"/>
</dbReference>
<evidence type="ECO:0000259" key="11">
    <source>
        <dbReference type="PROSITE" id="PS50929"/>
    </source>
</evidence>
<dbReference type="PROSITE" id="PS50929">
    <property type="entry name" value="ABC_TM1F"/>
    <property type="match status" value="1"/>
</dbReference>
<feature type="transmembrane region" description="Helical" evidence="9">
    <location>
        <begin position="42"/>
        <end position="62"/>
    </location>
</feature>
<evidence type="ECO:0000256" key="8">
    <source>
        <dbReference type="ARBA" id="ARBA00023136"/>
    </source>
</evidence>
<evidence type="ECO:0000256" key="6">
    <source>
        <dbReference type="ARBA" id="ARBA00022840"/>
    </source>
</evidence>
<dbReference type="PROSITE" id="PS50893">
    <property type="entry name" value="ABC_TRANSPORTER_2"/>
    <property type="match status" value="1"/>
</dbReference>